<dbReference type="EMBL" id="FMAH01000003">
    <property type="protein sequence ID" value="SCB13453.1"/>
    <property type="molecule type" value="Genomic_DNA"/>
</dbReference>
<reference evidence="3" key="1">
    <citation type="submission" date="2016-08" db="EMBL/GenBank/DDBJ databases">
        <authorList>
            <person name="Varghese N."/>
            <person name="Submissions Spin"/>
        </authorList>
    </citation>
    <scope>NUCLEOTIDE SEQUENCE [LARGE SCALE GENOMIC DNA]</scope>
    <source>
        <strain evidence="3">HAMBI 2971</strain>
    </source>
</reference>
<dbReference type="AlphaFoldDB" id="A0A1C3UD95"/>
<dbReference type="GO" id="GO:0003676">
    <property type="term" value="F:nucleic acid binding"/>
    <property type="evidence" value="ECO:0007669"/>
    <property type="project" value="InterPro"/>
</dbReference>
<dbReference type="SUPFAM" id="SSF53098">
    <property type="entry name" value="Ribonuclease H-like"/>
    <property type="match status" value="1"/>
</dbReference>
<dbReference type="PROSITE" id="PS50994">
    <property type="entry name" value="INTEGRASE"/>
    <property type="match status" value="1"/>
</dbReference>
<sequence length="747" mass="85156">MNQLVSPTSGFRRSIPIYYYGQNDRITIDDRRHMTVVTQNTDGTVLEDANGRHERFTREQIYLMTVERRIKVDRDYHSREKSVFALKYGNLKISDFADHKVQKALWDESLIQEYIRFEEIGKKHPVLQVKGFKQRKVSLGTKCLKFLLPVLKSIVVERWSEANSGKELSYKLPSPRHFRRLHDVYIESNCDPLALVSLKTGPKSRTLCHPDDLKLWLEYAHSYADRKRPSMRECYLALEARIEELNEDRSRTGQRLHHRPSRKCFEKLIKEMGAYYLMAKRHGEEYARRKYAIVHGGLMIERPGQIVEMDEWKVNLAVLLTHLRVWNQLSEKEREAVSRARLWLTVAIDRATKCILAMHFSRHAPSSRSSLAALEMVVTDKTLISSVVGAGDPWEYGLKPETISTDVGAAFTSTEFRAAVAALRCTQVFPPSGKPAARGTIESFFRTCELRFMHYFEGRTFANILERGKVDPHGYAAMNLDEFNRVFVRAIIDIYHNTPHWGLGYETPANAWRRLSRDCAIMQPLNPDERCRIFGTELERTITDKGVASTGIHYDHTNLQRLRFEQQAIPGAPAPKVKIRVSRLDLSSVFFKYGNEWVEAKAVIGIPTGTTLFEWVAARKDWLGKNNANTNAKLSTLLAAVRDVRAAGSTAALSAGLGVDKLVAANYDQIEREYFKTAIVDDLDGQVHELVALAIPHNPLEVGVEAFDHIFASENVMSEPETVHMPEDSSAFVAINPDDDGIFFEDL</sequence>
<protein>
    <submittedName>
        <fullName evidence="2">Putative transposase</fullName>
    </submittedName>
</protein>
<dbReference type="InterPro" id="IPR012337">
    <property type="entry name" value="RNaseH-like_sf"/>
</dbReference>
<gene>
    <name evidence="2" type="ORF">GA0061102_100328</name>
</gene>
<dbReference type="InterPro" id="IPR001584">
    <property type="entry name" value="Integrase_cat-core"/>
</dbReference>
<evidence type="ECO:0000313" key="2">
    <source>
        <dbReference type="EMBL" id="SCB13453.1"/>
    </source>
</evidence>
<dbReference type="STRING" id="411945.GA0061102_100328"/>
<name>A0A1C3UD95_9HYPH</name>
<evidence type="ECO:0000259" key="1">
    <source>
        <dbReference type="PROSITE" id="PS50994"/>
    </source>
</evidence>
<accession>A0A1C3UD95</accession>
<evidence type="ECO:0000313" key="3">
    <source>
        <dbReference type="Proteomes" id="UP000199435"/>
    </source>
</evidence>
<dbReference type="Gene3D" id="3.30.420.10">
    <property type="entry name" value="Ribonuclease H-like superfamily/Ribonuclease H"/>
    <property type="match status" value="1"/>
</dbReference>
<proteinExistence type="predicted"/>
<dbReference type="GO" id="GO:0015074">
    <property type="term" value="P:DNA integration"/>
    <property type="evidence" value="ECO:0007669"/>
    <property type="project" value="InterPro"/>
</dbReference>
<organism evidence="2 3">
    <name type="scientific">Rhizobium miluonense</name>
    <dbReference type="NCBI Taxonomy" id="411945"/>
    <lineage>
        <taxon>Bacteria</taxon>
        <taxon>Pseudomonadati</taxon>
        <taxon>Pseudomonadota</taxon>
        <taxon>Alphaproteobacteria</taxon>
        <taxon>Hyphomicrobiales</taxon>
        <taxon>Rhizobiaceae</taxon>
        <taxon>Rhizobium/Agrobacterium group</taxon>
        <taxon>Rhizobium</taxon>
    </lineage>
</organism>
<dbReference type="Proteomes" id="UP000199435">
    <property type="component" value="Unassembled WGS sequence"/>
</dbReference>
<dbReference type="InterPro" id="IPR036397">
    <property type="entry name" value="RNaseH_sf"/>
</dbReference>
<feature type="domain" description="Integrase catalytic" evidence="1">
    <location>
        <begin position="299"/>
        <end position="516"/>
    </location>
</feature>
<keyword evidence="3" id="KW-1185">Reference proteome</keyword>